<comment type="caution">
    <text evidence="1">The sequence shown here is derived from an EMBL/GenBank/DDBJ whole genome shotgun (WGS) entry which is preliminary data.</text>
</comment>
<accession>A0ABR4XSX6</accession>
<protein>
    <recommendedName>
        <fullName evidence="3">HTH luxR-type domain-containing protein</fullName>
    </recommendedName>
</protein>
<organism evidence="1 2">
    <name type="scientific">Oenococcus alcoholitolerans</name>
    <dbReference type="NCBI Taxonomy" id="931074"/>
    <lineage>
        <taxon>Bacteria</taxon>
        <taxon>Bacillati</taxon>
        <taxon>Bacillota</taxon>
        <taxon>Bacilli</taxon>
        <taxon>Lactobacillales</taxon>
        <taxon>Lactobacillaceae</taxon>
        <taxon>Oenococcus</taxon>
    </lineage>
</organism>
<gene>
    <name evidence="1" type="ORF">Q757_00190</name>
</gene>
<dbReference type="Proteomes" id="UP000030023">
    <property type="component" value="Unassembled WGS sequence"/>
</dbReference>
<evidence type="ECO:0000313" key="2">
    <source>
        <dbReference type="Proteomes" id="UP000030023"/>
    </source>
</evidence>
<name>A0ABR4XSX6_9LACO</name>
<proteinExistence type="predicted"/>
<reference evidence="1 2" key="1">
    <citation type="journal article" date="2014" name="Antonie Van Leeuwenhoek">
        <title>Oenococcus alcoholitolerans sp. nov., a lactic acid bacteria isolated from cachaca and ethanol fermentation processes.</title>
        <authorList>
            <person name="Badotti F."/>
            <person name="Moreira A.P."/>
            <person name="Tonon L.A."/>
            <person name="de Lucena B.T."/>
            <person name="Gomes Fde C."/>
            <person name="Kruger R."/>
            <person name="Thompson C.C."/>
            <person name="de Morais M.A.Jr."/>
            <person name="Rosa C.A."/>
            <person name="Thompson F.L."/>
        </authorList>
    </citation>
    <scope>NUCLEOTIDE SEQUENCE [LARGE SCALE GENOMIC DNA]</scope>
    <source>
        <strain evidence="1 2">UFRJ-M7.2.18</strain>
    </source>
</reference>
<evidence type="ECO:0000313" key="1">
    <source>
        <dbReference type="EMBL" id="KGO32592.1"/>
    </source>
</evidence>
<evidence type="ECO:0008006" key="3">
    <source>
        <dbReference type="Google" id="ProtNLM"/>
    </source>
</evidence>
<keyword evidence="2" id="KW-1185">Reference proteome</keyword>
<dbReference type="EMBL" id="AXCV01000003">
    <property type="protein sequence ID" value="KGO32592.1"/>
    <property type="molecule type" value="Genomic_DNA"/>
</dbReference>
<sequence>MAIIKTKWLNQTVRILCQCLSYCQRNQDGLAIGFADGSVYSRPELITAVKSALKDCPLLTVRYTSEQATNTLKSALSLKDLQAITHLSHTQVCYHLAKERQLFVKQSREIDVLKITECARHSVRQRVSGLDVLFTFPRRRPMKV</sequence>